<dbReference type="EMBL" id="JACJFM010000059">
    <property type="protein sequence ID" value="MBB1489542.1"/>
    <property type="molecule type" value="Genomic_DNA"/>
</dbReference>
<accession>A0A839IXK7</accession>
<proteinExistence type="inferred from homology"/>
<dbReference type="RefSeq" id="WP_182811995.1">
    <property type="nucleotide sequence ID" value="NZ_JACJFM010000059.1"/>
</dbReference>
<protein>
    <submittedName>
        <fullName evidence="4">TRAP transporter substrate-binding protein</fullName>
    </submittedName>
</protein>
<dbReference type="GO" id="GO:0055085">
    <property type="term" value="P:transmembrane transport"/>
    <property type="evidence" value="ECO:0007669"/>
    <property type="project" value="InterPro"/>
</dbReference>
<keyword evidence="5" id="KW-1185">Reference proteome</keyword>
<organism evidence="4 5">
    <name type="scientific">Oceanospirillum sediminis</name>
    <dbReference type="NCBI Taxonomy" id="2760088"/>
    <lineage>
        <taxon>Bacteria</taxon>
        <taxon>Pseudomonadati</taxon>
        <taxon>Pseudomonadota</taxon>
        <taxon>Gammaproteobacteria</taxon>
        <taxon>Oceanospirillales</taxon>
        <taxon>Oceanospirillaceae</taxon>
        <taxon>Oceanospirillum</taxon>
    </lineage>
</organism>
<dbReference type="PANTHER" id="PTHR33376:SF7">
    <property type="entry name" value="C4-DICARBOXYLATE-BINDING PROTEIN DCTB"/>
    <property type="match status" value="1"/>
</dbReference>
<gene>
    <name evidence="4" type="ORF">H4O21_23310</name>
</gene>
<name>A0A839IXK7_9GAMM</name>
<dbReference type="Proteomes" id="UP000565262">
    <property type="component" value="Unassembled WGS sequence"/>
</dbReference>
<sequence>MNILNSPVRFWCLLICLLIILLPGGRQAIASDTIIIKAVGTWEYFTNYQKHEGPFWNERIEQVTEGAIVGEIRPHTTLDLQGFEIMRLVKNGVFDFAFGMSGYVVPESEIFEGADLSSLVQNISVQRQVAEAYFPTLERAFAEKYNAKLMLLYPFPSQMIWCKTPINQMSDLRGKRIRVYLTTLGDFVEGIGAIPVSVPFRDVPDVLSSGIVDCVITGTMSAYTTRLPQVTPYGFTLRVGWGVSFGAMNMNKWNLLSESQKQLLLQEIETLTENMWTETATEDDIALACLADGPCTLGKNGGMTLVKPSAEDLKIRDKVAMEVILPRWAERCGPECAANWNRTVGKVLGLKAEMQPGPVIRAD</sequence>
<dbReference type="Gene3D" id="3.40.190.170">
    <property type="entry name" value="Bacterial extracellular solute-binding protein, family 7"/>
    <property type="match status" value="1"/>
</dbReference>
<dbReference type="AlphaFoldDB" id="A0A839IXK7"/>
<evidence type="ECO:0000313" key="5">
    <source>
        <dbReference type="Proteomes" id="UP000565262"/>
    </source>
</evidence>
<dbReference type="InterPro" id="IPR038404">
    <property type="entry name" value="TRAP_DctP_sf"/>
</dbReference>
<evidence type="ECO:0000256" key="1">
    <source>
        <dbReference type="ARBA" id="ARBA00009023"/>
    </source>
</evidence>
<evidence type="ECO:0000256" key="3">
    <source>
        <dbReference type="ARBA" id="ARBA00022729"/>
    </source>
</evidence>
<dbReference type="PANTHER" id="PTHR33376">
    <property type="match status" value="1"/>
</dbReference>
<reference evidence="4 5" key="1">
    <citation type="submission" date="2020-08" db="EMBL/GenBank/DDBJ databases">
        <title>Oceanospirillum sp. nov. isolated from marine sediment.</title>
        <authorList>
            <person name="Ji X."/>
        </authorList>
    </citation>
    <scope>NUCLEOTIDE SEQUENCE [LARGE SCALE GENOMIC DNA]</scope>
    <source>
        <strain evidence="4 5">D5</strain>
    </source>
</reference>
<comment type="caution">
    <text evidence="4">The sequence shown here is derived from an EMBL/GenBank/DDBJ whole genome shotgun (WGS) entry which is preliminary data.</text>
</comment>
<dbReference type="CDD" id="cd13602">
    <property type="entry name" value="PBP2_TRAP_BpDctp6_7"/>
    <property type="match status" value="1"/>
</dbReference>
<comment type="similarity">
    <text evidence="1">Belongs to the bacterial solute-binding protein 7 family.</text>
</comment>
<dbReference type="Pfam" id="PF03480">
    <property type="entry name" value="DctP"/>
    <property type="match status" value="1"/>
</dbReference>
<keyword evidence="3" id="KW-0732">Signal</keyword>
<keyword evidence="2" id="KW-0813">Transport</keyword>
<dbReference type="InterPro" id="IPR018389">
    <property type="entry name" value="DctP_fam"/>
</dbReference>
<evidence type="ECO:0000313" key="4">
    <source>
        <dbReference type="EMBL" id="MBB1489542.1"/>
    </source>
</evidence>
<evidence type="ECO:0000256" key="2">
    <source>
        <dbReference type="ARBA" id="ARBA00022448"/>
    </source>
</evidence>
<dbReference type="NCBIfam" id="NF037995">
    <property type="entry name" value="TRAP_S1"/>
    <property type="match status" value="1"/>
</dbReference>